<gene>
    <name evidence="6" type="primary">mdh</name>
    <name evidence="12" type="ORF">SAMN05216270_104125</name>
</gene>
<dbReference type="GO" id="GO:0006099">
    <property type="term" value="P:tricarboxylic acid cycle"/>
    <property type="evidence" value="ECO:0007669"/>
    <property type="project" value="UniProtKB-UniRule"/>
</dbReference>
<accession>A0A1G6UZ94</accession>
<dbReference type="SUPFAM" id="SSF51735">
    <property type="entry name" value="NAD(P)-binding Rossmann-fold domains"/>
    <property type="match status" value="1"/>
</dbReference>
<dbReference type="EC" id="1.1.1.37" evidence="6"/>
<dbReference type="SUPFAM" id="SSF56327">
    <property type="entry name" value="LDH C-terminal domain-like"/>
    <property type="match status" value="1"/>
</dbReference>
<feature type="binding site" evidence="6 8">
    <location>
        <position position="127"/>
    </location>
    <ligand>
        <name>substrate</name>
    </ligand>
</feature>
<dbReference type="RefSeq" id="WP_091031987.1">
    <property type="nucleotide sequence ID" value="NZ_FNAD01000004.1"/>
</dbReference>
<dbReference type="InterPro" id="IPR036291">
    <property type="entry name" value="NAD(P)-bd_dom_sf"/>
</dbReference>
<dbReference type="InterPro" id="IPR015955">
    <property type="entry name" value="Lactate_DH/Glyco_Ohase_4_C"/>
</dbReference>
<dbReference type="PRINTS" id="PR00086">
    <property type="entry name" value="LLDHDRGNASE"/>
</dbReference>
<dbReference type="EMBL" id="FNAD01000004">
    <property type="protein sequence ID" value="SDD46593.1"/>
    <property type="molecule type" value="Genomic_DNA"/>
</dbReference>
<dbReference type="Pfam" id="PF02866">
    <property type="entry name" value="Ldh_1_C"/>
    <property type="match status" value="1"/>
</dbReference>
<dbReference type="InterPro" id="IPR022383">
    <property type="entry name" value="Lactate/malate_DH_C"/>
</dbReference>
<dbReference type="NCBIfam" id="NF004863">
    <property type="entry name" value="PRK06223.1"/>
    <property type="match status" value="1"/>
</dbReference>
<dbReference type="OrthoDB" id="9802969at2"/>
<feature type="domain" description="Lactate/malate dehydrogenase C-terminal" evidence="11">
    <location>
        <begin position="154"/>
        <end position="308"/>
    </location>
</feature>
<dbReference type="InterPro" id="IPR011275">
    <property type="entry name" value="Malate_DH_type3"/>
</dbReference>
<name>A0A1G6UZ94_9ACTN</name>
<feature type="binding site" evidence="6 9">
    <location>
        <position position="34"/>
    </location>
    <ligand>
        <name>NAD(+)</name>
        <dbReference type="ChEBI" id="CHEBI:57540"/>
    </ligand>
</feature>
<evidence type="ECO:0000256" key="6">
    <source>
        <dbReference type="HAMAP-Rule" id="MF_00487"/>
    </source>
</evidence>
<sequence>MGKKVTVVGAGFYGSTTAQRLAEYDVFDEVVLTDIVEGKPEGIALDMNQSRTIEGFETKVVGATTDNDGNGYDKTAGSDVIVITAGLPRKPGMSRMDLLEVNAGIVRGVTENLAKHSPNAVIIVVSNPLDEMTALAQLASGFPKNRVLGQAGMLDTARFTNFVAEELHVPVKSVTTLTLGSHGDTMVPVPSQSSVDGKPLAELLPADKIEELVTKTRNGGAEIVALLKTGSAYYAPSAAAARMAKAVAEDSGAVMPVCAWVDGEYGISGVYLGVNAQIGAEGVKAVVETPLSDDELANLKEAAEAVRAKQGDVADL</sequence>
<dbReference type="GO" id="GO:0030060">
    <property type="term" value="F:L-malate dehydrogenase (NAD+) activity"/>
    <property type="evidence" value="ECO:0007669"/>
    <property type="project" value="UniProtKB-UniRule"/>
</dbReference>
<feature type="binding site" evidence="6 8">
    <location>
        <position position="95"/>
    </location>
    <ligand>
        <name>substrate</name>
    </ligand>
</feature>
<dbReference type="Gene3D" id="3.90.110.10">
    <property type="entry name" value="Lactate dehydrogenase/glycoside hydrolase, family 4, C-terminal"/>
    <property type="match status" value="1"/>
</dbReference>
<evidence type="ECO:0000256" key="5">
    <source>
        <dbReference type="ARBA" id="ARBA00049258"/>
    </source>
</evidence>
<dbReference type="Proteomes" id="UP000198949">
    <property type="component" value="Unassembled WGS sequence"/>
</dbReference>
<reference evidence="13" key="1">
    <citation type="submission" date="2016-10" db="EMBL/GenBank/DDBJ databases">
        <authorList>
            <person name="Varghese N."/>
            <person name="Submissions S."/>
        </authorList>
    </citation>
    <scope>NUCLEOTIDE SEQUENCE [LARGE SCALE GENOMIC DNA]</scope>
    <source>
        <strain evidence="13">CGMCC 4.3516</strain>
    </source>
</reference>
<evidence type="ECO:0000256" key="3">
    <source>
        <dbReference type="ARBA" id="ARBA00023002"/>
    </source>
</evidence>
<dbReference type="InterPro" id="IPR001557">
    <property type="entry name" value="L-lactate/malate_DH"/>
</dbReference>
<proteinExistence type="inferred from homology"/>
<evidence type="ECO:0000313" key="12">
    <source>
        <dbReference type="EMBL" id="SDD46593.1"/>
    </source>
</evidence>
<dbReference type="PANTHER" id="PTHR43128:SF16">
    <property type="entry name" value="L-LACTATE DEHYDROGENASE"/>
    <property type="match status" value="1"/>
</dbReference>
<comment type="catalytic activity">
    <reaction evidence="5">
        <text>(S)-lactate + NAD(+) = pyruvate + NADH + H(+)</text>
        <dbReference type="Rhea" id="RHEA:23444"/>
        <dbReference type="ChEBI" id="CHEBI:15361"/>
        <dbReference type="ChEBI" id="CHEBI:15378"/>
        <dbReference type="ChEBI" id="CHEBI:16651"/>
        <dbReference type="ChEBI" id="CHEBI:57540"/>
        <dbReference type="ChEBI" id="CHEBI:57945"/>
        <dbReference type="EC" id="1.1.1.27"/>
    </reaction>
</comment>
<feature type="binding site" evidence="6 8">
    <location>
        <position position="89"/>
    </location>
    <ligand>
        <name>substrate</name>
    </ligand>
</feature>
<dbReference type="STRING" id="58114.SAMN05216270_104125"/>
<keyword evidence="4 6" id="KW-0520">NAD</keyword>
<keyword evidence="13" id="KW-1185">Reference proteome</keyword>
<feature type="domain" description="Lactate/malate dehydrogenase N-terminal" evidence="10">
    <location>
        <begin position="4"/>
        <end position="149"/>
    </location>
</feature>
<dbReference type="HAMAP" id="MF_00487">
    <property type="entry name" value="Malate_dehydrog_3"/>
    <property type="match status" value="1"/>
</dbReference>
<feature type="binding site" evidence="6 9">
    <location>
        <begin position="125"/>
        <end position="127"/>
    </location>
    <ligand>
        <name>NAD(+)</name>
        <dbReference type="ChEBI" id="CHEBI:57540"/>
    </ligand>
</feature>
<evidence type="ECO:0000256" key="7">
    <source>
        <dbReference type="PIRSR" id="PIRSR000102-1"/>
    </source>
</evidence>
<feature type="binding site" evidence="6 8">
    <location>
        <position position="158"/>
    </location>
    <ligand>
        <name>substrate</name>
    </ligand>
</feature>
<evidence type="ECO:0000256" key="1">
    <source>
        <dbReference type="ARBA" id="ARBA00006054"/>
    </source>
</evidence>
<evidence type="ECO:0000256" key="4">
    <source>
        <dbReference type="ARBA" id="ARBA00023027"/>
    </source>
</evidence>
<comment type="function">
    <text evidence="6">Catalyzes the reversible oxidation of malate to oxaloacetate.</text>
</comment>
<dbReference type="PANTHER" id="PTHR43128">
    <property type="entry name" value="L-2-HYDROXYCARBOXYLATE DEHYDROGENASE (NAD(P)(+))"/>
    <property type="match status" value="1"/>
</dbReference>
<evidence type="ECO:0000256" key="8">
    <source>
        <dbReference type="PIRSR" id="PIRSR000102-2"/>
    </source>
</evidence>
<dbReference type="CDD" id="cd01339">
    <property type="entry name" value="LDH-like_MDH"/>
    <property type="match status" value="1"/>
</dbReference>
<evidence type="ECO:0000259" key="11">
    <source>
        <dbReference type="Pfam" id="PF02866"/>
    </source>
</evidence>
<dbReference type="FunFam" id="3.40.50.720:FF:000018">
    <property type="entry name" value="Malate dehydrogenase"/>
    <property type="match status" value="1"/>
</dbReference>
<dbReference type="NCBIfam" id="TIGR01763">
    <property type="entry name" value="MalateDH_bact"/>
    <property type="match status" value="1"/>
</dbReference>
<feature type="binding site" evidence="6 9">
    <location>
        <begin position="9"/>
        <end position="14"/>
    </location>
    <ligand>
        <name>NAD(+)</name>
        <dbReference type="ChEBI" id="CHEBI:57540"/>
    </ligand>
</feature>
<comment type="catalytic activity">
    <reaction evidence="6">
        <text>(S)-malate + NAD(+) = oxaloacetate + NADH + H(+)</text>
        <dbReference type="Rhea" id="RHEA:21432"/>
        <dbReference type="ChEBI" id="CHEBI:15378"/>
        <dbReference type="ChEBI" id="CHEBI:15589"/>
        <dbReference type="ChEBI" id="CHEBI:16452"/>
        <dbReference type="ChEBI" id="CHEBI:57540"/>
        <dbReference type="ChEBI" id="CHEBI:57945"/>
        <dbReference type="EC" id="1.1.1.37"/>
    </reaction>
</comment>
<dbReference type="Gene3D" id="3.40.50.720">
    <property type="entry name" value="NAD(P)-binding Rossmann-like Domain"/>
    <property type="match status" value="1"/>
</dbReference>
<dbReference type="Pfam" id="PF00056">
    <property type="entry name" value="Ldh_1_N"/>
    <property type="match status" value="1"/>
</dbReference>
<evidence type="ECO:0000313" key="13">
    <source>
        <dbReference type="Proteomes" id="UP000198949"/>
    </source>
</evidence>
<feature type="binding site" evidence="6 9">
    <location>
        <position position="102"/>
    </location>
    <ligand>
        <name>NAD(+)</name>
        <dbReference type="ChEBI" id="CHEBI:57540"/>
    </ligand>
</feature>
<organism evidence="12 13">
    <name type="scientific">Glycomyces harbinensis</name>
    <dbReference type="NCBI Taxonomy" id="58114"/>
    <lineage>
        <taxon>Bacteria</taxon>
        <taxon>Bacillati</taxon>
        <taxon>Actinomycetota</taxon>
        <taxon>Actinomycetes</taxon>
        <taxon>Glycomycetales</taxon>
        <taxon>Glycomycetaceae</taxon>
        <taxon>Glycomyces</taxon>
    </lineage>
</organism>
<protein>
    <recommendedName>
        <fullName evidence="6">Malate dehydrogenase</fullName>
        <ecNumber evidence="6">1.1.1.37</ecNumber>
    </recommendedName>
</protein>
<keyword evidence="3 6" id="KW-0560">Oxidoreductase</keyword>
<dbReference type="AlphaFoldDB" id="A0A1G6UZ94"/>
<evidence type="ECO:0000259" key="10">
    <source>
        <dbReference type="Pfam" id="PF00056"/>
    </source>
</evidence>
<evidence type="ECO:0000256" key="2">
    <source>
        <dbReference type="ARBA" id="ARBA00022532"/>
    </source>
</evidence>
<dbReference type="PIRSF" id="PIRSF000102">
    <property type="entry name" value="Lac_mal_DH"/>
    <property type="match status" value="1"/>
</dbReference>
<comment type="similarity">
    <text evidence="6">Belongs to the LDH/MDH superfamily. MDH type 3 family.</text>
</comment>
<feature type="active site" description="Proton acceptor" evidence="6 7">
    <location>
        <position position="182"/>
    </location>
</feature>
<comment type="similarity">
    <text evidence="1">Belongs to the LDH/MDH superfamily. LDH family.</text>
</comment>
<dbReference type="InterPro" id="IPR001236">
    <property type="entry name" value="Lactate/malate_DH_N"/>
</dbReference>
<keyword evidence="2 6" id="KW-0816">Tricarboxylic acid cycle</keyword>
<dbReference type="GO" id="GO:0004459">
    <property type="term" value="F:L-lactate dehydrogenase (NAD+) activity"/>
    <property type="evidence" value="ECO:0007669"/>
    <property type="project" value="UniProtKB-EC"/>
</dbReference>
<evidence type="ECO:0000256" key="9">
    <source>
        <dbReference type="PIRSR" id="PIRSR000102-3"/>
    </source>
</evidence>
<dbReference type="GO" id="GO:0006089">
    <property type="term" value="P:lactate metabolic process"/>
    <property type="evidence" value="ECO:0007669"/>
    <property type="project" value="TreeGrafter"/>
</dbReference>